<dbReference type="Gene3D" id="1.25.40.10">
    <property type="entry name" value="Tetratricopeptide repeat domain"/>
    <property type="match status" value="2"/>
</dbReference>
<feature type="chain" id="PRO_5027878134" evidence="3">
    <location>
        <begin position="21"/>
        <end position="510"/>
    </location>
</feature>
<keyword evidence="1" id="KW-0802">TPR repeat</keyword>
<evidence type="ECO:0000256" key="1">
    <source>
        <dbReference type="PROSITE-ProRule" id="PRU00339"/>
    </source>
</evidence>
<keyword evidence="2" id="KW-0175">Coiled coil</keyword>
<feature type="repeat" description="TPR" evidence="1">
    <location>
        <begin position="257"/>
        <end position="290"/>
    </location>
</feature>
<reference evidence="4" key="1">
    <citation type="submission" date="2020-01" db="EMBL/GenBank/DDBJ databases">
        <authorList>
            <person name="Meier V. D."/>
            <person name="Meier V D."/>
        </authorList>
    </citation>
    <scope>NUCLEOTIDE SEQUENCE</scope>
    <source>
        <strain evidence="4">HLG_WM_MAG_05</strain>
    </source>
</reference>
<feature type="repeat" description="TPR" evidence="1">
    <location>
        <begin position="367"/>
        <end position="400"/>
    </location>
</feature>
<dbReference type="InterPro" id="IPR019734">
    <property type="entry name" value="TPR_rpt"/>
</dbReference>
<evidence type="ECO:0000256" key="3">
    <source>
        <dbReference type="SAM" id="SignalP"/>
    </source>
</evidence>
<dbReference type="InterPro" id="IPR011990">
    <property type="entry name" value="TPR-like_helical_dom_sf"/>
</dbReference>
<sequence>MKLFFSIFVFLSIGFLSVNADSKIVTEDALMSIVEKQDMKYEHFKETTELTLKHELDLTKESLDKTNAYIEHTSDRIDNISAAIDRFAMLTTFFGVLITMLVLFLSLKSNSEAKRTVEEWLEENGDDFVNKEVQPIKENFTKMISDMKKEMEYFKEKSDEEIEKLKRQLEEKGNEAIESLSSKIMENDISDTELSIRDKQYFEYQIKAIKSKPLKQRTIHDYKKIILFYIASKSYLKAMTIVDTELNNKIYTNKEKASLYHLKGLIEGKKNLYDKALISFNKALELTPNLVVAYTAKAKIYNVDRQDYKEAIKLVNKALSLDKDNYDAYIGLAYGTRNKAYFENKHELYDIAIKYNKKAIDINPDFELAYNNIGSIYLMQNKYLDAKKWYLKSLEINPAEWVYINLFRIYLLLDESLSEEIENNYLKEFDKNSKDFFKYEMIKIIQKISNGNYRTKEEIKNEIELLSPLKKRIRHYSFKPFNDWIIKKENSTIKENLKYALKIFDTYRIK</sequence>
<name>A0A6S6SL41_9BACT</name>
<dbReference type="EMBL" id="CACVAU010000024">
    <property type="protein sequence ID" value="CAA6806919.1"/>
    <property type="molecule type" value="Genomic_DNA"/>
</dbReference>
<dbReference type="PROSITE" id="PS50005">
    <property type="entry name" value="TPR"/>
    <property type="match status" value="2"/>
</dbReference>
<dbReference type="PANTHER" id="PTHR12558:SF44">
    <property type="entry name" value="TETRATRICOPEPTIDE REPEAT-CONTAINING PROTEIN"/>
    <property type="match status" value="1"/>
</dbReference>
<dbReference type="GO" id="GO:0051301">
    <property type="term" value="P:cell division"/>
    <property type="evidence" value="ECO:0007669"/>
    <property type="project" value="TreeGrafter"/>
</dbReference>
<feature type="signal peptide" evidence="3">
    <location>
        <begin position="1"/>
        <end position="20"/>
    </location>
</feature>
<dbReference type="SUPFAM" id="SSF48452">
    <property type="entry name" value="TPR-like"/>
    <property type="match status" value="1"/>
</dbReference>
<dbReference type="AlphaFoldDB" id="A0A6S6SL41"/>
<dbReference type="SMART" id="SM00028">
    <property type="entry name" value="TPR"/>
    <property type="match status" value="4"/>
</dbReference>
<accession>A0A6S6SL41</accession>
<dbReference type="Pfam" id="PF13181">
    <property type="entry name" value="TPR_8"/>
    <property type="match status" value="3"/>
</dbReference>
<gene>
    <name evidence="4" type="ORF">HELGO_WM34300</name>
</gene>
<dbReference type="PANTHER" id="PTHR12558">
    <property type="entry name" value="CELL DIVISION CYCLE 16,23,27"/>
    <property type="match status" value="1"/>
</dbReference>
<proteinExistence type="predicted"/>
<protein>
    <submittedName>
        <fullName evidence="4">Uncharacterized protein</fullName>
    </submittedName>
</protein>
<organism evidence="4">
    <name type="scientific">uncultured Sulfurovum sp</name>
    <dbReference type="NCBI Taxonomy" id="269237"/>
    <lineage>
        <taxon>Bacteria</taxon>
        <taxon>Pseudomonadati</taxon>
        <taxon>Campylobacterota</taxon>
        <taxon>Epsilonproteobacteria</taxon>
        <taxon>Campylobacterales</taxon>
        <taxon>Sulfurovaceae</taxon>
        <taxon>Sulfurovum</taxon>
        <taxon>environmental samples</taxon>
    </lineage>
</organism>
<evidence type="ECO:0000256" key="2">
    <source>
        <dbReference type="SAM" id="Coils"/>
    </source>
</evidence>
<feature type="coiled-coil region" evidence="2">
    <location>
        <begin position="148"/>
        <end position="175"/>
    </location>
</feature>
<keyword evidence="3" id="KW-0732">Signal</keyword>
<evidence type="ECO:0000313" key="4">
    <source>
        <dbReference type="EMBL" id="CAA6806919.1"/>
    </source>
</evidence>